<evidence type="ECO:0000256" key="2">
    <source>
        <dbReference type="PROSITE-ProRule" id="PRU00076"/>
    </source>
</evidence>
<dbReference type="Proteomes" id="UP000593567">
    <property type="component" value="Unassembled WGS sequence"/>
</dbReference>
<dbReference type="InterPro" id="IPR000152">
    <property type="entry name" value="EGF-type_Asp/Asn_hydroxyl_site"/>
</dbReference>
<dbReference type="EMBL" id="VXIV02002605">
    <property type="protein sequence ID" value="KAF6024214.1"/>
    <property type="molecule type" value="Genomic_DNA"/>
</dbReference>
<dbReference type="PROSITE" id="PS00010">
    <property type="entry name" value="ASX_HYDROXYL"/>
    <property type="match status" value="1"/>
</dbReference>
<feature type="domain" description="EGF-like" evidence="3">
    <location>
        <begin position="87"/>
        <end position="129"/>
    </location>
</feature>
<proteinExistence type="predicted"/>
<accession>A0A7J7JF14</accession>
<dbReference type="SUPFAM" id="SSF57196">
    <property type="entry name" value="EGF/Laminin"/>
    <property type="match status" value="1"/>
</dbReference>
<keyword evidence="2" id="KW-0245">EGF-like domain</keyword>
<reference evidence="4" key="1">
    <citation type="submission" date="2020-06" db="EMBL/GenBank/DDBJ databases">
        <title>Draft genome of Bugula neritina, a colonial animal packing powerful symbionts and potential medicines.</title>
        <authorList>
            <person name="Rayko M."/>
        </authorList>
    </citation>
    <scope>NUCLEOTIDE SEQUENCE [LARGE SCALE GENOMIC DNA]</scope>
    <source>
        <strain evidence="4">Kwan_BN1</strain>
    </source>
</reference>
<name>A0A7J7JF14_BUGNE</name>
<organism evidence="4 5">
    <name type="scientific">Bugula neritina</name>
    <name type="common">Brown bryozoan</name>
    <name type="synonym">Sertularia neritina</name>
    <dbReference type="NCBI Taxonomy" id="10212"/>
    <lineage>
        <taxon>Eukaryota</taxon>
        <taxon>Metazoa</taxon>
        <taxon>Spiralia</taxon>
        <taxon>Lophotrochozoa</taxon>
        <taxon>Bryozoa</taxon>
        <taxon>Gymnolaemata</taxon>
        <taxon>Cheilostomatida</taxon>
        <taxon>Flustrina</taxon>
        <taxon>Buguloidea</taxon>
        <taxon>Bugulidae</taxon>
        <taxon>Bugula</taxon>
    </lineage>
</organism>
<dbReference type="PROSITE" id="PS50026">
    <property type="entry name" value="EGF_3"/>
    <property type="match status" value="1"/>
</dbReference>
<gene>
    <name evidence="4" type="ORF">EB796_017466</name>
</gene>
<comment type="caution">
    <text evidence="4">The sequence shown here is derived from an EMBL/GenBank/DDBJ whole genome shotgun (WGS) entry which is preliminary data.</text>
</comment>
<evidence type="ECO:0000313" key="4">
    <source>
        <dbReference type="EMBL" id="KAF6024214.1"/>
    </source>
</evidence>
<dbReference type="InterPro" id="IPR000742">
    <property type="entry name" value="EGF"/>
</dbReference>
<comment type="caution">
    <text evidence="2">Lacks conserved residue(s) required for the propagation of feature annotation.</text>
</comment>
<keyword evidence="1" id="KW-1015">Disulfide bond</keyword>
<evidence type="ECO:0000256" key="1">
    <source>
        <dbReference type="ARBA" id="ARBA00023157"/>
    </source>
</evidence>
<dbReference type="SMART" id="SM00181">
    <property type="entry name" value="EGF"/>
    <property type="match status" value="2"/>
</dbReference>
<dbReference type="AlphaFoldDB" id="A0A7J7JF14"/>
<evidence type="ECO:0000313" key="5">
    <source>
        <dbReference type="Proteomes" id="UP000593567"/>
    </source>
</evidence>
<keyword evidence="5" id="KW-1185">Reference proteome</keyword>
<protein>
    <recommendedName>
        <fullName evidence="3">EGF-like domain-containing protein</fullName>
    </recommendedName>
</protein>
<evidence type="ECO:0000259" key="3">
    <source>
        <dbReference type="PROSITE" id="PS50026"/>
    </source>
</evidence>
<sequence length="134" mass="14855">MTITCVVILVYGYECDREQVSVDGPPPCHAPDVRLRCQNGGTAVYESDKCWCDCPVTWQGDYDCSKPTRDPVDLPPGSDICVGGEPMADFCRQPGGGCLNGGECYNQCDSFWCKCPNPKENDYYGKRCEYKPSK</sequence>